<dbReference type="AlphaFoldDB" id="A0A8J3CNH7"/>
<accession>A0A8J3CNH7</accession>
<name>A0A8J3CNH7_9PROT</name>
<sequence length="284" mass="31865">MIPNPFRYFKTSREVIQLAVMMYVRFPLSLRNVEDLLHERGVDVCHESIRLWVDRFGPVFAKQIEELVLNGITDLLSDTLRIIELANLKDLTPNQVSNLGTHAAELTTRLTDTGRETQRATLIDLVERVCINPTQLTLRLRRNQLLTTETQAPPETDNVVDAVITLDYPLQLKRRGVEAKLVIGGQALGEPDQELIKLIAMGREWYEGLKFGRYTSQLQIGAEHGLDKADVSRILNLAFMSPKIVSEIVAGRHPIEMTVKSLKASAGKLPACWNDQAILFGVSA</sequence>
<protein>
    <recommendedName>
        <fullName evidence="3">Transposase</fullName>
    </recommendedName>
</protein>
<reference evidence="1" key="2">
    <citation type="submission" date="2020-09" db="EMBL/GenBank/DDBJ databases">
        <authorList>
            <person name="Sun Q."/>
            <person name="Kim S."/>
        </authorList>
    </citation>
    <scope>NUCLEOTIDE SEQUENCE</scope>
    <source>
        <strain evidence="1">KCTC 32513</strain>
    </source>
</reference>
<dbReference type="Proteomes" id="UP000634004">
    <property type="component" value="Unassembled WGS sequence"/>
</dbReference>
<comment type="caution">
    <text evidence="1">The sequence shown here is derived from an EMBL/GenBank/DDBJ whole genome shotgun (WGS) entry which is preliminary data.</text>
</comment>
<evidence type="ECO:0008006" key="3">
    <source>
        <dbReference type="Google" id="ProtNLM"/>
    </source>
</evidence>
<evidence type="ECO:0000313" key="1">
    <source>
        <dbReference type="EMBL" id="GHA87294.1"/>
    </source>
</evidence>
<evidence type="ECO:0000313" key="2">
    <source>
        <dbReference type="Proteomes" id="UP000634004"/>
    </source>
</evidence>
<proteinExistence type="predicted"/>
<dbReference type="InterPro" id="IPR052183">
    <property type="entry name" value="IS_Transposase"/>
</dbReference>
<gene>
    <name evidence="1" type="ORF">GCM10009069_08270</name>
</gene>
<dbReference type="EMBL" id="BMZH01000002">
    <property type="protein sequence ID" value="GHA87294.1"/>
    <property type="molecule type" value="Genomic_DNA"/>
</dbReference>
<organism evidence="1 2">
    <name type="scientific">Algimonas arctica</name>
    <dbReference type="NCBI Taxonomy" id="1479486"/>
    <lineage>
        <taxon>Bacteria</taxon>
        <taxon>Pseudomonadati</taxon>
        <taxon>Pseudomonadota</taxon>
        <taxon>Alphaproteobacteria</taxon>
        <taxon>Maricaulales</taxon>
        <taxon>Robiginitomaculaceae</taxon>
        <taxon>Algimonas</taxon>
    </lineage>
</organism>
<dbReference type="PANTHER" id="PTHR35528:SF3">
    <property type="entry name" value="BLL1675 PROTEIN"/>
    <property type="match status" value="1"/>
</dbReference>
<keyword evidence="2" id="KW-1185">Reference proteome</keyword>
<dbReference type="PANTHER" id="PTHR35528">
    <property type="entry name" value="BLL1675 PROTEIN"/>
    <property type="match status" value="1"/>
</dbReference>
<reference evidence="1" key="1">
    <citation type="journal article" date="2014" name="Int. J. Syst. Evol. Microbiol.">
        <title>Complete genome sequence of Corynebacterium casei LMG S-19264T (=DSM 44701T), isolated from a smear-ripened cheese.</title>
        <authorList>
            <consortium name="US DOE Joint Genome Institute (JGI-PGF)"/>
            <person name="Walter F."/>
            <person name="Albersmeier A."/>
            <person name="Kalinowski J."/>
            <person name="Ruckert C."/>
        </authorList>
    </citation>
    <scope>NUCLEOTIDE SEQUENCE</scope>
    <source>
        <strain evidence="1">KCTC 32513</strain>
    </source>
</reference>